<dbReference type="GO" id="GO:0016787">
    <property type="term" value="F:hydrolase activity"/>
    <property type="evidence" value="ECO:0007669"/>
    <property type="project" value="UniProtKB-KW"/>
</dbReference>
<dbReference type="AlphaFoldDB" id="A0A8H2ZKV7"/>
<protein>
    <submittedName>
        <fullName evidence="4">E2d7ecf4-0389-4808-9504-bd1503b0e259-CDS</fullName>
    </submittedName>
</protein>
<keyword evidence="5" id="KW-1185">Reference proteome</keyword>
<proteinExistence type="predicted"/>
<reference evidence="4" key="1">
    <citation type="submission" date="2020-10" db="EMBL/GenBank/DDBJ databases">
        <authorList>
            <person name="Kusch S."/>
        </authorList>
    </citation>
    <scope>NUCLEOTIDE SEQUENCE</scope>
    <source>
        <strain evidence="4">SwB9</strain>
    </source>
</reference>
<dbReference type="InterPro" id="IPR027417">
    <property type="entry name" value="P-loop_NTPase"/>
</dbReference>
<evidence type="ECO:0000256" key="3">
    <source>
        <dbReference type="ARBA" id="ARBA00022840"/>
    </source>
</evidence>
<sequence length="214" mass="24143">MTPHITQMSRHQAETLDFIAPREFLPIPDEYSFIMQTSKEAEDFLDCSPQNLAHHASLKHKALSGICERQHIPCSWTRDKSQSPSQRGHCTKYIWYSLCRVFGSGESGVWHRMVLSCPPIVRAEQMESTSTASKVKELMKDINQNQTEGKSIIFSCWTTALDLVGHHLKLCGLPFERVDGSCTHAQQHEDTRILIMTTGTGAEGSVSLYPRDSH</sequence>
<dbReference type="GO" id="GO:0005524">
    <property type="term" value="F:ATP binding"/>
    <property type="evidence" value="ECO:0007669"/>
    <property type="project" value="UniProtKB-KW"/>
</dbReference>
<dbReference type="Gene3D" id="3.40.50.300">
    <property type="entry name" value="P-loop containing nucleotide triphosphate hydrolases"/>
    <property type="match status" value="1"/>
</dbReference>
<evidence type="ECO:0000256" key="2">
    <source>
        <dbReference type="ARBA" id="ARBA00022801"/>
    </source>
</evidence>
<gene>
    <name evidence="4" type="ORF">SCLTRI_LOCUS2438</name>
</gene>
<dbReference type="Proteomes" id="UP000624404">
    <property type="component" value="Unassembled WGS sequence"/>
</dbReference>
<keyword evidence="2" id="KW-0378">Hydrolase</keyword>
<dbReference type="GO" id="GO:0005634">
    <property type="term" value="C:nucleus"/>
    <property type="evidence" value="ECO:0007669"/>
    <property type="project" value="TreeGrafter"/>
</dbReference>
<name>A0A8H2ZKV7_9HELO</name>
<keyword evidence="3" id="KW-0067">ATP-binding</keyword>
<dbReference type="GO" id="GO:0008094">
    <property type="term" value="F:ATP-dependent activity, acting on DNA"/>
    <property type="evidence" value="ECO:0007669"/>
    <property type="project" value="TreeGrafter"/>
</dbReference>
<dbReference type="PANTHER" id="PTHR45626">
    <property type="entry name" value="TRANSCRIPTION TERMINATION FACTOR 2-RELATED"/>
    <property type="match status" value="1"/>
</dbReference>
<comment type="caution">
    <text evidence="4">The sequence shown here is derived from an EMBL/GenBank/DDBJ whole genome shotgun (WGS) entry which is preliminary data.</text>
</comment>
<dbReference type="SUPFAM" id="SSF52540">
    <property type="entry name" value="P-loop containing nucleoside triphosphate hydrolases"/>
    <property type="match status" value="1"/>
</dbReference>
<dbReference type="InterPro" id="IPR050628">
    <property type="entry name" value="SNF2_RAD54_helicase_TF"/>
</dbReference>
<accession>A0A8H2ZKV7</accession>
<evidence type="ECO:0000256" key="1">
    <source>
        <dbReference type="ARBA" id="ARBA00022741"/>
    </source>
</evidence>
<organism evidence="4 5">
    <name type="scientific">Sclerotinia trifoliorum</name>
    <dbReference type="NCBI Taxonomy" id="28548"/>
    <lineage>
        <taxon>Eukaryota</taxon>
        <taxon>Fungi</taxon>
        <taxon>Dikarya</taxon>
        <taxon>Ascomycota</taxon>
        <taxon>Pezizomycotina</taxon>
        <taxon>Leotiomycetes</taxon>
        <taxon>Helotiales</taxon>
        <taxon>Sclerotiniaceae</taxon>
        <taxon>Sclerotinia</taxon>
    </lineage>
</organism>
<evidence type="ECO:0000313" key="5">
    <source>
        <dbReference type="Proteomes" id="UP000624404"/>
    </source>
</evidence>
<dbReference type="EMBL" id="CAJHIA010000008">
    <property type="protein sequence ID" value="CAD6442547.1"/>
    <property type="molecule type" value="Genomic_DNA"/>
</dbReference>
<dbReference type="OrthoDB" id="448448at2759"/>
<evidence type="ECO:0000313" key="4">
    <source>
        <dbReference type="EMBL" id="CAD6442547.1"/>
    </source>
</evidence>
<dbReference type="GO" id="GO:0006281">
    <property type="term" value="P:DNA repair"/>
    <property type="evidence" value="ECO:0007669"/>
    <property type="project" value="TreeGrafter"/>
</dbReference>
<keyword evidence="1" id="KW-0547">Nucleotide-binding</keyword>